<dbReference type="Proteomes" id="UP000046155">
    <property type="component" value="Unassembled WGS sequence"/>
</dbReference>
<dbReference type="AlphaFoldDB" id="A0A0B7MPB4"/>
<accession>A0A0B7MPB4</accession>
<dbReference type="RefSeq" id="WP_198142437.1">
    <property type="nucleotide sequence ID" value="NZ_CDRZ01000259.1"/>
</dbReference>
<organism evidence="1 2">
    <name type="scientific">Syntrophaceticus schinkii</name>
    <dbReference type="NCBI Taxonomy" id="499207"/>
    <lineage>
        <taxon>Bacteria</taxon>
        <taxon>Bacillati</taxon>
        <taxon>Bacillota</taxon>
        <taxon>Clostridia</taxon>
        <taxon>Thermoanaerobacterales</taxon>
        <taxon>Thermoanaerobacterales Family III. Incertae Sedis</taxon>
        <taxon>Syntrophaceticus</taxon>
    </lineage>
</organism>
<reference evidence="2" key="1">
    <citation type="submission" date="2015-01" db="EMBL/GenBank/DDBJ databases">
        <authorList>
            <person name="Manzoor Shahid"/>
            <person name="Zubair Saima"/>
        </authorList>
    </citation>
    <scope>NUCLEOTIDE SEQUENCE [LARGE SCALE GENOMIC DNA]</scope>
    <source>
        <strain evidence="2">Sp3</strain>
    </source>
</reference>
<dbReference type="EMBL" id="CDRZ01000259">
    <property type="protein sequence ID" value="CEO89821.1"/>
    <property type="molecule type" value="Genomic_DNA"/>
</dbReference>
<proteinExistence type="predicted"/>
<evidence type="ECO:0000313" key="1">
    <source>
        <dbReference type="EMBL" id="CEO89821.1"/>
    </source>
</evidence>
<keyword evidence="2" id="KW-1185">Reference proteome</keyword>
<name>A0A0B7MPB4_9FIRM</name>
<protein>
    <submittedName>
        <fullName evidence="1">Carbon monoxide dehydrogenase accessory protein CooC (Part 2)</fullName>
    </submittedName>
</protein>
<gene>
    <name evidence="1" type="primary">cooC</name>
    <name evidence="1" type="ORF">SSCH_600042</name>
</gene>
<sequence>MGVPNVKVVGNKVRSDKEKNFLRNSFTPDELLGILEFNEELWEKSMLDDPQGLEEVLVDSVSKLFDGIISEGGGVAGG</sequence>
<evidence type="ECO:0000313" key="2">
    <source>
        <dbReference type="Proteomes" id="UP000046155"/>
    </source>
</evidence>